<evidence type="ECO:0000313" key="14">
    <source>
        <dbReference type="Proteomes" id="UP001152646"/>
    </source>
</evidence>
<feature type="transmembrane region" description="Helical" evidence="12">
    <location>
        <begin position="366"/>
        <end position="384"/>
    </location>
</feature>
<evidence type="ECO:0000256" key="1">
    <source>
        <dbReference type="ARBA" id="ARBA00004477"/>
    </source>
</evidence>
<feature type="transmembrane region" description="Helical" evidence="12">
    <location>
        <begin position="61"/>
        <end position="79"/>
    </location>
</feature>
<dbReference type="GO" id="GO:0006506">
    <property type="term" value="P:GPI anchor biosynthetic process"/>
    <property type="evidence" value="ECO:0007669"/>
    <property type="project" value="UniProtKB-KW"/>
</dbReference>
<keyword evidence="7 12" id="KW-0808">Transferase</keyword>
<keyword evidence="6 12" id="KW-0328">Glycosyltransferase</keyword>
<dbReference type="GO" id="GO:0005789">
    <property type="term" value="C:endoplasmic reticulum membrane"/>
    <property type="evidence" value="ECO:0007669"/>
    <property type="project" value="UniProtKB-SubCell"/>
</dbReference>
<evidence type="ECO:0000256" key="6">
    <source>
        <dbReference type="ARBA" id="ARBA00022676"/>
    </source>
</evidence>
<evidence type="ECO:0000256" key="5">
    <source>
        <dbReference type="ARBA" id="ARBA00022502"/>
    </source>
</evidence>
<dbReference type="Proteomes" id="UP001152646">
    <property type="component" value="Unassembled WGS sequence"/>
</dbReference>
<comment type="caution">
    <text evidence="12">Lacks conserved residue(s) required for the propagation of feature annotation.</text>
</comment>
<dbReference type="GO" id="GO:0031501">
    <property type="term" value="C:mannosyltransferase complex"/>
    <property type="evidence" value="ECO:0007669"/>
    <property type="project" value="TreeGrafter"/>
</dbReference>
<keyword evidence="9 12" id="KW-0256">Endoplasmic reticulum</keyword>
<feature type="transmembrane region" description="Helical" evidence="12">
    <location>
        <begin position="299"/>
        <end position="317"/>
    </location>
</feature>
<keyword evidence="11 12" id="KW-0472">Membrane</keyword>
<accession>A0A9W4J9V7</accession>
<dbReference type="GO" id="GO:0000009">
    <property type="term" value="F:alpha-1,6-mannosyltransferase activity"/>
    <property type="evidence" value="ECO:0007669"/>
    <property type="project" value="InterPro"/>
</dbReference>
<evidence type="ECO:0000256" key="10">
    <source>
        <dbReference type="ARBA" id="ARBA00022989"/>
    </source>
</evidence>
<evidence type="ECO:0000256" key="4">
    <source>
        <dbReference type="ARBA" id="ARBA00013795"/>
    </source>
</evidence>
<feature type="transmembrane region" description="Helical" evidence="12">
    <location>
        <begin position="253"/>
        <end position="279"/>
    </location>
</feature>
<feature type="transmembrane region" description="Helical" evidence="12">
    <location>
        <begin position="196"/>
        <end position="216"/>
    </location>
</feature>
<dbReference type="EC" id="2.4.1.-" evidence="12"/>
<feature type="transmembrane region" description="Helical" evidence="12">
    <location>
        <begin position="456"/>
        <end position="478"/>
    </location>
</feature>
<reference evidence="13" key="1">
    <citation type="submission" date="2021-07" db="EMBL/GenBank/DDBJ databases">
        <authorList>
            <person name="Branca A.L. A."/>
        </authorList>
    </citation>
    <scope>NUCLEOTIDE SEQUENCE</scope>
</reference>
<keyword evidence="10 12" id="KW-1133">Transmembrane helix</keyword>
<keyword evidence="5 12" id="KW-0337">GPI-anchor biosynthesis</keyword>
<comment type="function">
    <text evidence="12">Mannosyltransferase involved in glycosylphosphatidylinositol-anchor biosynthesis.</text>
</comment>
<name>A0A9W4J9V7_9EURO</name>
<comment type="pathway">
    <text evidence="2 12">Glycolipid biosynthesis; glycosylphosphatidylinositol-anchor biosynthesis.</text>
</comment>
<comment type="subcellular location">
    <subcellularLocation>
        <location evidence="1 12">Endoplasmic reticulum membrane</location>
        <topology evidence="1 12">Multi-pass membrane protein</topology>
    </subcellularLocation>
</comment>
<comment type="similarity">
    <text evidence="3 12">Belongs to the PIGV family.</text>
</comment>
<protein>
    <recommendedName>
        <fullName evidence="4 12">GPI mannosyltransferase 2</fullName>
        <ecNumber evidence="12">2.4.1.-</ecNumber>
    </recommendedName>
</protein>
<dbReference type="Pfam" id="PF04188">
    <property type="entry name" value="Mannosyl_trans2"/>
    <property type="match status" value="1"/>
</dbReference>
<dbReference type="GO" id="GO:0004376">
    <property type="term" value="F:GPI mannosyltransferase activity"/>
    <property type="evidence" value="ECO:0007669"/>
    <property type="project" value="InterPro"/>
</dbReference>
<organism evidence="13 14">
    <name type="scientific">Penicillium salamii</name>
    <dbReference type="NCBI Taxonomy" id="1612424"/>
    <lineage>
        <taxon>Eukaryota</taxon>
        <taxon>Fungi</taxon>
        <taxon>Dikarya</taxon>
        <taxon>Ascomycota</taxon>
        <taxon>Pezizomycotina</taxon>
        <taxon>Eurotiomycetes</taxon>
        <taxon>Eurotiomycetidae</taxon>
        <taxon>Eurotiales</taxon>
        <taxon>Aspergillaceae</taxon>
        <taxon>Penicillium</taxon>
    </lineage>
</organism>
<dbReference type="EMBL" id="CAJVPA010000184">
    <property type="protein sequence ID" value="CAG8377900.1"/>
    <property type="molecule type" value="Genomic_DNA"/>
</dbReference>
<evidence type="ECO:0000256" key="9">
    <source>
        <dbReference type="ARBA" id="ARBA00022824"/>
    </source>
</evidence>
<evidence type="ECO:0000256" key="3">
    <source>
        <dbReference type="ARBA" id="ARBA00008698"/>
    </source>
</evidence>
<evidence type="ECO:0000256" key="12">
    <source>
        <dbReference type="RuleBase" id="RU363112"/>
    </source>
</evidence>
<evidence type="ECO:0000256" key="8">
    <source>
        <dbReference type="ARBA" id="ARBA00022692"/>
    </source>
</evidence>
<gene>
    <name evidence="13" type="ORF">PSALAMII_LOCUS5701</name>
</gene>
<dbReference type="PANTHER" id="PTHR12468">
    <property type="entry name" value="GPI MANNOSYLTRANSFERASE 2"/>
    <property type="match status" value="1"/>
</dbReference>
<dbReference type="AlphaFoldDB" id="A0A9W4J9V7"/>
<dbReference type="InterPro" id="IPR007315">
    <property type="entry name" value="PIG-V/Gpi18"/>
</dbReference>
<feature type="transmembrane region" description="Helical" evidence="12">
    <location>
        <begin position="161"/>
        <end position="184"/>
    </location>
</feature>
<evidence type="ECO:0000256" key="7">
    <source>
        <dbReference type="ARBA" id="ARBA00022679"/>
    </source>
</evidence>
<evidence type="ECO:0000256" key="11">
    <source>
        <dbReference type="ARBA" id="ARBA00023136"/>
    </source>
</evidence>
<dbReference type="PANTHER" id="PTHR12468:SF2">
    <property type="entry name" value="GPI MANNOSYLTRANSFERASE 2"/>
    <property type="match status" value="1"/>
</dbReference>
<keyword evidence="8 12" id="KW-0812">Transmembrane</keyword>
<comment type="caution">
    <text evidence="13">The sequence shown here is derived from an EMBL/GenBank/DDBJ whole genome shotgun (WGS) entry which is preliminary data.</text>
</comment>
<evidence type="ECO:0000313" key="13">
    <source>
        <dbReference type="EMBL" id="CAG8377900.1"/>
    </source>
</evidence>
<evidence type="ECO:0000256" key="2">
    <source>
        <dbReference type="ARBA" id="ARBA00004687"/>
    </source>
</evidence>
<sequence length="481" mass="53075">MLPLTNYAHNYDLPVFLLSDLDPPDVGIRSPFSPYSGIKMAEPTQRPPPLFAKLLRLDNPIRSLTVAFWLWKVLLYWVVTLCPGPGYDTSTSLLSYVDTGIQESPSGPLQFARWDSIYFVDIAEKGYTFEQQWAFGYPKLLSLFVSGIRLSGGVVGPASTAMVGVALSHVTHYLSVLALYRLSANIFGHATATQHLICFLSAALHIISPAGAFLSAPYGEPVVSFLNMTGFYLYSSSLIAERNGSTRLRDMRVLTSAVLFAVATLVRSNGLLSGFLFAYDAVVLAWKIVTRGPTVHNTVRLAVIILGGCIVASSIAIPQALAYRIYCLNESDVRPWCEWTVPSIYGWVQSHYWDVGFLRYWTVSNIPLFLLAAPMLVILCRSSWWALTSPSSSSTSPGSMLTRLAIPQGILAVMAFTSYHVQIINRISSGYPLWYWYLVTSAVDYDTSTLKKSRTLIFAVYGMVAYALIQGVLFGSFLPPA</sequence>
<dbReference type="OrthoDB" id="10252502at2759"/>
<proteinExistence type="inferred from homology"/>